<feature type="signal peptide" evidence="8">
    <location>
        <begin position="1"/>
        <end position="27"/>
    </location>
</feature>
<organism evidence="9 10">
    <name type="scientific">Sphingomonas kyeonggiensis</name>
    <dbReference type="NCBI Taxonomy" id="1268553"/>
    <lineage>
        <taxon>Bacteria</taxon>
        <taxon>Pseudomonadati</taxon>
        <taxon>Pseudomonadota</taxon>
        <taxon>Alphaproteobacteria</taxon>
        <taxon>Sphingomonadales</taxon>
        <taxon>Sphingomonadaceae</taxon>
        <taxon>Sphingomonas</taxon>
    </lineage>
</organism>
<keyword evidence="6" id="KW-0472">Membrane</keyword>
<evidence type="ECO:0000256" key="8">
    <source>
        <dbReference type="SAM" id="SignalP"/>
    </source>
</evidence>
<sequence>MHRRRFRLWLSAVYLGSSSFMVGTVRAQEVALSFDAADRRLRETSASLEAADHSVTAARETRASVKTLRRPVVNISAQYIEYQKSLSLDLTATKQAAATSAQDLIDGLPGSVPAPYQEVAAEIGNRLSQALPGLLAAIPDTLSYRYRDDVFRPTISVGMPLYTGGAVGAIQRGASAGVSLASAQSAQARDLARINLIRVYFGQLTAQSLEAAALETRDALAKLYSDAQRMEEAGLTPHSATLEAQVASDAAERVYQRASLAYRSAQDELARLLEVEAARPTTPLFVVSQALPPAASFLGGEDAVPQSRQADAARDIARAGVDLARSRFRPQAYAFGEYNLNRNGALPTEPDWVVGVGGRFTLFSNVGRGHALASAKAREMAAAANAREARKNAAIATLQAWDLVEAARRSFLLLDSGISAAKENLRSQQLSFREGEATIAAVLRAQSALEAAKSQRIAAAYEYDLALAGLLAASGQLDTFSDYLARADFRVAPETQP</sequence>
<reference evidence="9 10" key="1">
    <citation type="submission" date="2020-08" db="EMBL/GenBank/DDBJ databases">
        <title>Genomic Encyclopedia of Type Strains, Phase IV (KMG-IV): sequencing the most valuable type-strain genomes for metagenomic binning, comparative biology and taxonomic classification.</title>
        <authorList>
            <person name="Goeker M."/>
        </authorList>
    </citation>
    <scope>NUCLEOTIDE SEQUENCE [LARGE SCALE GENOMIC DNA]</scope>
    <source>
        <strain evidence="9 10">DSM 101806</strain>
    </source>
</reference>
<dbReference type="GO" id="GO:1990281">
    <property type="term" value="C:efflux pump complex"/>
    <property type="evidence" value="ECO:0007669"/>
    <property type="project" value="TreeGrafter"/>
</dbReference>
<comment type="subcellular location">
    <subcellularLocation>
        <location evidence="1">Cell outer membrane</location>
    </subcellularLocation>
</comment>
<evidence type="ECO:0000256" key="5">
    <source>
        <dbReference type="ARBA" id="ARBA00022692"/>
    </source>
</evidence>
<gene>
    <name evidence="9" type="ORF">GGR46_001505</name>
</gene>
<dbReference type="AlphaFoldDB" id="A0A7W6NVY8"/>
<evidence type="ECO:0000256" key="7">
    <source>
        <dbReference type="ARBA" id="ARBA00023237"/>
    </source>
</evidence>
<feature type="chain" id="PRO_5031163073" evidence="8">
    <location>
        <begin position="28"/>
        <end position="497"/>
    </location>
</feature>
<dbReference type="PANTHER" id="PTHR30026">
    <property type="entry name" value="OUTER MEMBRANE PROTEIN TOLC"/>
    <property type="match status" value="1"/>
</dbReference>
<dbReference type="RefSeq" id="WP_183996049.1">
    <property type="nucleotide sequence ID" value="NZ_JACIEH010000001.1"/>
</dbReference>
<evidence type="ECO:0000313" key="9">
    <source>
        <dbReference type="EMBL" id="MBB4097972.1"/>
    </source>
</evidence>
<evidence type="ECO:0000256" key="2">
    <source>
        <dbReference type="ARBA" id="ARBA00007613"/>
    </source>
</evidence>
<dbReference type="GO" id="GO:0015562">
    <property type="term" value="F:efflux transmembrane transporter activity"/>
    <property type="evidence" value="ECO:0007669"/>
    <property type="project" value="InterPro"/>
</dbReference>
<dbReference type="Pfam" id="PF02321">
    <property type="entry name" value="OEP"/>
    <property type="match status" value="2"/>
</dbReference>
<keyword evidence="4" id="KW-1134">Transmembrane beta strand</keyword>
<evidence type="ECO:0000256" key="4">
    <source>
        <dbReference type="ARBA" id="ARBA00022452"/>
    </source>
</evidence>
<dbReference type="GO" id="GO:0015288">
    <property type="term" value="F:porin activity"/>
    <property type="evidence" value="ECO:0007669"/>
    <property type="project" value="TreeGrafter"/>
</dbReference>
<keyword evidence="3" id="KW-0813">Transport</keyword>
<comment type="similarity">
    <text evidence="2">Belongs to the outer membrane factor (OMF) (TC 1.B.17) family.</text>
</comment>
<dbReference type="InterPro" id="IPR003423">
    <property type="entry name" value="OMP_efflux"/>
</dbReference>
<dbReference type="SUPFAM" id="SSF56954">
    <property type="entry name" value="Outer membrane efflux proteins (OEP)"/>
    <property type="match status" value="1"/>
</dbReference>
<evidence type="ECO:0000256" key="6">
    <source>
        <dbReference type="ARBA" id="ARBA00023136"/>
    </source>
</evidence>
<dbReference type="Gene3D" id="1.20.1600.10">
    <property type="entry name" value="Outer membrane efflux proteins (OEP)"/>
    <property type="match status" value="1"/>
</dbReference>
<dbReference type="EMBL" id="JACIEH010000001">
    <property type="protein sequence ID" value="MBB4097972.1"/>
    <property type="molecule type" value="Genomic_DNA"/>
</dbReference>
<accession>A0A7W6NVY8</accession>
<comment type="caution">
    <text evidence="9">The sequence shown here is derived from an EMBL/GenBank/DDBJ whole genome shotgun (WGS) entry which is preliminary data.</text>
</comment>
<proteinExistence type="inferred from homology"/>
<dbReference type="GO" id="GO:0009279">
    <property type="term" value="C:cell outer membrane"/>
    <property type="evidence" value="ECO:0007669"/>
    <property type="project" value="UniProtKB-SubCell"/>
</dbReference>
<keyword evidence="10" id="KW-1185">Reference proteome</keyword>
<protein>
    <submittedName>
        <fullName evidence="9">Outer membrane protein TolC</fullName>
    </submittedName>
</protein>
<evidence type="ECO:0000313" key="10">
    <source>
        <dbReference type="Proteomes" id="UP000557392"/>
    </source>
</evidence>
<name>A0A7W6NVY8_9SPHN</name>
<keyword evidence="5" id="KW-0812">Transmembrane</keyword>
<dbReference type="InterPro" id="IPR051906">
    <property type="entry name" value="TolC-like"/>
</dbReference>
<dbReference type="Proteomes" id="UP000557392">
    <property type="component" value="Unassembled WGS sequence"/>
</dbReference>
<evidence type="ECO:0000256" key="1">
    <source>
        <dbReference type="ARBA" id="ARBA00004442"/>
    </source>
</evidence>
<dbReference type="PANTHER" id="PTHR30026:SF5">
    <property type="entry name" value="ABC-TYPE EFFLUX SYSTEM SECRETIN COMPONENT"/>
    <property type="match status" value="1"/>
</dbReference>
<keyword evidence="7" id="KW-0998">Cell outer membrane</keyword>
<evidence type="ECO:0000256" key="3">
    <source>
        <dbReference type="ARBA" id="ARBA00022448"/>
    </source>
</evidence>
<keyword evidence="8" id="KW-0732">Signal</keyword>